<feature type="compositionally biased region" description="Low complexity" evidence="1">
    <location>
        <begin position="1"/>
        <end position="20"/>
    </location>
</feature>
<dbReference type="KEGG" id="hir:HETIRDRAFT_326159"/>
<feature type="domain" description="Protein UNC80 C-terminal" evidence="2">
    <location>
        <begin position="1300"/>
        <end position="1423"/>
    </location>
</feature>
<proteinExistence type="predicted"/>
<gene>
    <name evidence="3" type="ORF">HETIRDRAFT_326159</name>
</gene>
<dbReference type="SUPFAM" id="SSF48371">
    <property type="entry name" value="ARM repeat"/>
    <property type="match status" value="2"/>
</dbReference>
<dbReference type="PANTHER" id="PTHR31781:SF1">
    <property type="entry name" value="PROTEIN UNC-80 HOMOLOG"/>
    <property type="match status" value="1"/>
</dbReference>
<dbReference type="GO" id="GO:0005261">
    <property type="term" value="F:monoatomic cation channel activity"/>
    <property type="evidence" value="ECO:0007669"/>
    <property type="project" value="TreeGrafter"/>
</dbReference>
<dbReference type="GO" id="GO:0055080">
    <property type="term" value="P:monoatomic cation homeostasis"/>
    <property type="evidence" value="ECO:0007669"/>
    <property type="project" value="TreeGrafter"/>
</dbReference>
<organism evidence="3 4">
    <name type="scientific">Heterobasidion irregulare (strain TC 32-1)</name>
    <dbReference type="NCBI Taxonomy" id="747525"/>
    <lineage>
        <taxon>Eukaryota</taxon>
        <taxon>Fungi</taxon>
        <taxon>Dikarya</taxon>
        <taxon>Basidiomycota</taxon>
        <taxon>Agaricomycotina</taxon>
        <taxon>Agaricomycetes</taxon>
        <taxon>Russulales</taxon>
        <taxon>Bondarzewiaceae</taxon>
        <taxon>Heterobasidion</taxon>
        <taxon>Heterobasidion annosum species complex</taxon>
    </lineage>
</organism>
<dbReference type="GeneID" id="20671215"/>
<dbReference type="Proteomes" id="UP000030671">
    <property type="component" value="Unassembled WGS sequence"/>
</dbReference>
<dbReference type="eggNOG" id="ENOG502QSTP">
    <property type="taxonomic scope" value="Eukaryota"/>
</dbReference>
<dbReference type="HOGENOM" id="CLU_001075_0_0_1"/>
<protein>
    <recommendedName>
        <fullName evidence="2">Protein UNC80 C-terminal domain-containing protein</fullName>
    </recommendedName>
</protein>
<dbReference type="InterPro" id="IPR046460">
    <property type="entry name" value="UNC80_C"/>
</dbReference>
<reference evidence="3 4" key="1">
    <citation type="journal article" date="2012" name="New Phytol.">
        <title>Insight into trade-off between wood decay and parasitism from the genome of a fungal forest pathogen.</title>
        <authorList>
            <person name="Olson A."/>
            <person name="Aerts A."/>
            <person name="Asiegbu F."/>
            <person name="Belbahri L."/>
            <person name="Bouzid O."/>
            <person name="Broberg A."/>
            <person name="Canback B."/>
            <person name="Coutinho P.M."/>
            <person name="Cullen D."/>
            <person name="Dalman K."/>
            <person name="Deflorio G."/>
            <person name="van Diepen L.T."/>
            <person name="Dunand C."/>
            <person name="Duplessis S."/>
            <person name="Durling M."/>
            <person name="Gonthier P."/>
            <person name="Grimwood J."/>
            <person name="Fossdal C.G."/>
            <person name="Hansson D."/>
            <person name="Henrissat B."/>
            <person name="Hietala A."/>
            <person name="Himmelstrand K."/>
            <person name="Hoffmeister D."/>
            <person name="Hogberg N."/>
            <person name="James T.Y."/>
            <person name="Karlsson M."/>
            <person name="Kohler A."/>
            <person name="Kues U."/>
            <person name="Lee Y.H."/>
            <person name="Lin Y.C."/>
            <person name="Lind M."/>
            <person name="Lindquist E."/>
            <person name="Lombard V."/>
            <person name="Lucas S."/>
            <person name="Lunden K."/>
            <person name="Morin E."/>
            <person name="Murat C."/>
            <person name="Park J."/>
            <person name="Raffaello T."/>
            <person name="Rouze P."/>
            <person name="Salamov A."/>
            <person name="Schmutz J."/>
            <person name="Solheim H."/>
            <person name="Stahlberg J."/>
            <person name="Velez H."/>
            <person name="de Vries R.P."/>
            <person name="Wiebenga A."/>
            <person name="Woodward S."/>
            <person name="Yakovlev I."/>
            <person name="Garbelotto M."/>
            <person name="Martin F."/>
            <person name="Grigoriev I.V."/>
            <person name="Stenlid J."/>
        </authorList>
    </citation>
    <scope>NUCLEOTIDE SEQUENCE [LARGE SCALE GENOMIC DNA]</scope>
    <source>
        <strain evidence="3 4">TC 32-1</strain>
    </source>
</reference>
<sequence length="2201" mass="244460">MLSARSEAYSESNEEPSSPSKLRWDHVRQHVLPTNAALRPPLPIASSSIFTPPSRPGTPTKQFRIGKLGFKQVVEHVQEVSGDQSERFAKDVWDACWMARFGEQRAQKPEREVTPGAFNLTFMSNASVPGIHGLGNSSTASLSTTMLNKRGLRRPPSMQSLASSSRSTPTVLTLSSVLSRYSSLSATSQDYVDTLPHEAHVLSTLLIPFLNPVNGSQIDAERIIAIEAFEVSVKSWRADSNAVKLQRCLWCCKAMFAGSLQKHIKMRLLGLFSSCLLAPHGPSRIDSPLMLQTVLQAMFSLLAFLSLQSDTLEETQYVRELIAGILGGSANEFDGALVEKEYGITYSAKDAGFIRDCTVVLALSACLENDTAPSCRWALQYLVDEYWPSESALRSYKHPFTDLCIRRLNRFLQTLLSLFRAANESSKSLLDVNIITRLLRTRIIPEAEAIAEGDFSETRALLVMVVLNIFSLEGSQEQEYLKAIIQGWHGPGSLWKLPFEKGFQRIVEGSPWPSVVAVLTALVEELSDDFGTPLTAFFLPILNDRLVKDPPEYPFPRLTELLDTISHTYPKMFYKPLFACAAAAKDTTIITQLRIIFVLARFLPQFWTRDVEMLLVALMSDSKPPSKAVQDAEGPVWGHIRMGQLVVFTELIAHVQSVSQDKESLLTTDQTFAVKAGFFFALESRLGALLEAKERTTLIPVALRAVICVLFYETRLLVRSLKPAPWLARTISWAVANPNGDAYEEVEADEPSAVFNKLAGLYVESQERPRVLHQRNSTHILSASVTVDSFMPAASITDLNANFFSHLSERIRIFETYSKGLVRNALRLFVAVSGLLDTKHHIQLSSVLWRQCLDGNNLEVQASATFLIMQNAEKNPNDFLRLIRDDIQSPEISTRLRTARRLSTLSSWRFQLLSQKYIIDKHHRRPFKLARGPIAFVATDIGSSHFVLEEDGEELKDSNGIVLPLELRKRLLEIGWTDDDKPVDQQHEWIKTPMSLFPSAQMDRLEVGSSFTQSRSPSPMDGVPSSPISTGEVELGRVNSSYNTVRRRAIFVPPLATVLPDLAALVSDSNYAVATAARNTIIDFMRDDPTLLFRPVLDLLSEGGSNFNSAISTLRAFLHVHRHLPPAMAHHLFNHITGFLKYTAKVEAPNALGQFAYSIPILSQLVDQVSEMSIREIRRAKVEIFLIPSGVLWFPPSAPGGPMFPKSLTDSELHVQSGVPLQLAQVTVVRIAQNMFFLNLLKRNPGDVQAVRKNMSRLVLPSVNGPVEAPPIELNDLVPRKEIPATSNPNLAALSLILCRSYILLVAQIFRSMPRHLSDRSEFAVLADGLNRCLLVHGDDIGVVSQVIIAFMVASARFRRMFTSGGGYTAFMPAIIKVYAESELNQGIRAAIEYAAGRFYSLHQEAFVFQSLDAVSHVAMMPTVDGPWMANQLFALFSTLKDSASQFAPDAAGIHDLNKVQEREALLVNTAEDKPQAFLSLLKRGAGQNGDRIEVALPDQYEDGHLALDDLVRLFLTVIGHDPTIRRAESFLHLLRFMAPKLYDASPLARKVLDEGIDALSIIFLTRSAGKTKVSEAAQIRPVNNFSYEVWSQQTPLSNDLHGKSKEPSDLSEMRLDYLSLVNAFTASGGNVGSSANQRVFELVKLILRDGGRGGNDRVAAFLSGYTRTSLVHEEPVRVKNVLAFLTELAPVFKAYASMIDFSGVLDVLSSLASKPFYAKEPSFSRMVVSQFCMVGLEVCELVASENLLFSSPLRPALIKLLSQSIFLFGIDITEELQNRTPSYDYMAGIIFPLVLTLPSTQDTVRNSVWTDAYSRGAPRRAWIRLLSLVMRVFQRTETPMDSSRSSNIMLERTKSQEKRRNMARSTSVMVLSVALQILKIIVIRAEDDLSNALPGIWFQIGSSLRSLLADGDAGFALQSQDISEPPSPLPSSKGLRPTSLEDLSPLPFSQPRLIDYLLWSTLEFICLYRCPLFLQLRILMQEKVAILGQDMEGQRQPHSNRLSFASVFSKRRRGSGHWSNGPSPENSPLLSASRSFPVGDLLSTPVTPQRPAERQPGYARFASPLVSGAQEYAGPKIVHLGPVRGIDPFRRSLSPNSGLGGQIRLTVAKSTTLKSISLVQATYRRIRVVQHLMCYPTLLPGLDGVLDDAEDVKSLRAWTLARALREVSQETTELMEEFRETFSNDEDEGILIEADQPLTG</sequence>
<dbReference type="RefSeq" id="XP_009549853.1">
    <property type="nucleotide sequence ID" value="XM_009551558.1"/>
</dbReference>
<feature type="region of interest" description="Disordered" evidence="1">
    <location>
        <begin position="1010"/>
        <end position="1030"/>
    </location>
</feature>
<dbReference type="STRING" id="747525.W4JWB8"/>
<dbReference type="GO" id="GO:0034703">
    <property type="term" value="C:cation channel complex"/>
    <property type="evidence" value="ECO:0007669"/>
    <property type="project" value="TreeGrafter"/>
</dbReference>
<feature type="domain" description="Protein UNC80 C-terminal" evidence="2">
    <location>
        <begin position="1066"/>
        <end position="1179"/>
    </location>
</feature>
<evidence type="ECO:0000256" key="1">
    <source>
        <dbReference type="SAM" id="MobiDB-lite"/>
    </source>
</evidence>
<keyword evidence="4" id="KW-1185">Reference proteome</keyword>
<dbReference type="InParanoid" id="W4JWB8"/>
<dbReference type="OrthoDB" id="5584001at2759"/>
<dbReference type="EMBL" id="KI925462">
    <property type="protein sequence ID" value="ETW77832.1"/>
    <property type="molecule type" value="Genomic_DNA"/>
</dbReference>
<evidence type="ECO:0000313" key="4">
    <source>
        <dbReference type="Proteomes" id="UP000030671"/>
    </source>
</evidence>
<evidence type="ECO:0000313" key="3">
    <source>
        <dbReference type="EMBL" id="ETW77832.1"/>
    </source>
</evidence>
<name>W4JWB8_HETIT</name>
<dbReference type="PANTHER" id="PTHR31781">
    <property type="entry name" value="UNC80"/>
    <property type="match status" value="1"/>
</dbReference>
<dbReference type="InterPro" id="IPR016024">
    <property type="entry name" value="ARM-type_fold"/>
</dbReference>
<evidence type="ECO:0000259" key="2">
    <source>
        <dbReference type="Pfam" id="PF20262"/>
    </source>
</evidence>
<feature type="region of interest" description="Disordered" evidence="1">
    <location>
        <begin position="1"/>
        <end position="23"/>
    </location>
</feature>
<accession>W4JWB8</accession>
<dbReference type="Pfam" id="PF20262">
    <property type="entry name" value="UNC80_C"/>
    <property type="match status" value="2"/>
</dbReference>